<protein>
    <recommendedName>
        <fullName evidence="3">Carboxypeptidase-like regulatory domain-containing protein</fullName>
    </recommendedName>
</protein>
<sequence length="258" mass="30066">MKYLWRLNFTFNPVYLRYLLLIIVTLFTLGTADAQTLKGIVTDAATGKPLAPVVVINVRTQQSVYTEDNGTFSLPAKNGDQIAFTFIGYKTLQWKMPPAVGVIDESFKLEVTSYLLKEYTVRTKNYTQYQIDSLTRRSTYTRALAREKGGSVTSPFTLLAEQFSKKSKDIYRFQKNYGYWEDQRFIDSRYTPELVNALTNLTGDTLAYFMNAYPVPYDYARTASELEFKMWIRTNFKEWMRKQQDSTQRKQMMPTVKQ</sequence>
<dbReference type="EMBL" id="QKTW01000019">
    <property type="protein sequence ID" value="PZF72180.1"/>
    <property type="molecule type" value="Genomic_DNA"/>
</dbReference>
<comment type="caution">
    <text evidence="1">The sequence shown here is derived from an EMBL/GenBank/DDBJ whole genome shotgun (WGS) entry which is preliminary data.</text>
</comment>
<proteinExistence type="predicted"/>
<dbReference type="OrthoDB" id="1118857at2"/>
<gene>
    <name evidence="1" type="ORF">DN068_14700</name>
</gene>
<organism evidence="1 2">
    <name type="scientific">Taibaiella soli</name>
    <dbReference type="NCBI Taxonomy" id="1649169"/>
    <lineage>
        <taxon>Bacteria</taxon>
        <taxon>Pseudomonadati</taxon>
        <taxon>Bacteroidota</taxon>
        <taxon>Chitinophagia</taxon>
        <taxon>Chitinophagales</taxon>
        <taxon>Chitinophagaceae</taxon>
        <taxon>Taibaiella</taxon>
    </lineage>
</organism>
<evidence type="ECO:0008006" key="3">
    <source>
        <dbReference type="Google" id="ProtNLM"/>
    </source>
</evidence>
<keyword evidence="2" id="KW-1185">Reference proteome</keyword>
<dbReference type="Pfam" id="PF13715">
    <property type="entry name" value="CarbopepD_reg_2"/>
    <property type="match status" value="1"/>
</dbReference>
<dbReference type="AlphaFoldDB" id="A0A2W2AIW6"/>
<reference evidence="1 2" key="1">
    <citation type="submission" date="2018-06" db="EMBL/GenBank/DDBJ databases">
        <title>Mucibacter soli gen. nov., sp. nov., a new member of the family Chitinophagaceae producing mucin.</title>
        <authorList>
            <person name="Kim M.-K."/>
            <person name="Park S."/>
            <person name="Kim T.-S."/>
            <person name="Joung Y."/>
            <person name="Han J.-H."/>
            <person name="Kim S.B."/>
        </authorList>
    </citation>
    <scope>NUCLEOTIDE SEQUENCE [LARGE SCALE GENOMIC DNA]</scope>
    <source>
        <strain evidence="1 2">R1-15</strain>
    </source>
</reference>
<dbReference type="Proteomes" id="UP000248745">
    <property type="component" value="Unassembled WGS sequence"/>
</dbReference>
<accession>A0A2W2AIW6</accession>
<dbReference type="InterPro" id="IPR008969">
    <property type="entry name" value="CarboxyPept-like_regulatory"/>
</dbReference>
<evidence type="ECO:0000313" key="1">
    <source>
        <dbReference type="EMBL" id="PZF72180.1"/>
    </source>
</evidence>
<dbReference type="Gene3D" id="2.60.40.1120">
    <property type="entry name" value="Carboxypeptidase-like, regulatory domain"/>
    <property type="match status" value="1"/>
</dbReference>
<name>A0A2W2AIW6_9BACT</name>
<dbReference type="SUPFAM" id="SSF49464">
    <property type="entry name" value="Carboxypeptidase regulatory domain-like"/>
    <property type="match status" value="1"/>
</dbReference>
<evidence type="ECO:0000313" key="2">
    <source>
        <dbReference type="Proteomes" id="UP000248745"/>
    </source>
</evidence>